<name>A0A183U6T9_TOXCA</name>
<protein>
    <submittedName>
        <fullName evidence="2 4">Uncharacterized protein</fullName>
    </submittedName>
</protein>
<dbReference type="Proteomes" id="UP000050794">
    <property type="component" value="Unassembled WGS sequence"/>
</dbReference>
<dbReference type="AlphaFoldDB" id="A0A183U6T9"/>
<feature type="region of interest" description="Disordered" evidence="1">
    <location>
        <begin position="76"/>
        <end position="100"/>
    </location>
</feature>
<evidence type="ECO:0000313" key="3">
    <source>
        <dbReference type="Proteomes" id="UP000050794"/>
    </source>
</evidence>
<dbReference type="WBParaSite" id="TCNE_0000420901-mRNA-1">
    <property type="protein sequence ID" value="TCNE_0000420901-mRNA-1"/>
    <property type="gene ID" value="TCNE_0000420901"/>
</dbReference>
<accession>A0A183U6T9</accession>
<organism evidence="3 4">
    <name type="scientific">Toxocara canis</name>
    <name type="common">Canine roundworm</name>
    <dbReference type="NCBI Taxonomy" id="6265"/>
    <lineage>
        <taxon>Eukaryota</taxon>
        <taxon>Metazoa</taxon>
        <taxon>Ecdysozoa</taxon>
        <taxon>Nematoda</taxon>
        <taxon>Chromadorea</taxon>
        <taxon>Rhabditida</taxon>
        <taxon>Spirurina</taxon>
        <taxon>Ascaridomorpha</taxon>
        <taxon>Ascaridoidea</taxon>
        <taxon>Toxocaridae</taxon>
        <taxon>Toxocara</taxon>
    </lineage>
</organism>
<proteinExistence type="predicted"/>
<reference evidence="2 3" key="2">
    <citation type="submission" date="2018-11" db="EMBL/GenBank/DDBJ databases">
        <authorList>
            <consortium name="Pathogen Informatics"/>
        </authorList>
    </citation>
    <scope>NUCLEOTIDE SEQUENCE [LARGE SCALE GENOMIC DNA]</scope>
</reference>
<gene>
    <name evidence="2" type="ORF">TCNE_LOCUS4209</name>
</gene>
<evidence type="ECO:0000313" key="4">
    <source>
        <dbReference type="WBParaSite" id="TCNE_0000420901-mRNA-1"/>
    </source>
</evidence>
<evidence type="ECO:0000256" key="1">
    <source>
        <dbReference type="SAM" id="MobiDB-lite"/>
    </source>
</evidence>
<evidence type="ECO:0000313" key="2">
    <source>
        <dbReference type="EMBL" id="VDM29926.1"/>
    </source>
</evidence>
<dbReference type="EMBL" id="UYWY01006641">
    <property type="protein sequence ID" value="VDM29926.1"/>
    <property type="molecule type" value="Genomic_DNA"/>
</dbReference>
<reference evidence="4" key="1">
    <citation type="submission" date="2016-06" db="UniProtKB">
        <authorList>
            <consortium name="WormBaseParasite"/>
        </authorList>
    </citation>
    <scope>IDENTIFICATION</scope>
</reference>
<keyword evidence="3" id="KW-1185">Reference proteome</keyword>
<sequence>MKFESYEGEEGDWGVGAQYNIMLKWLQCSPMSAPPAPRQMRVKLRTQVRRRLPQPDTTIAGSRKFISRVIKKAESCSARKSPLSGRKVGSRGSSADEMSA</sequence>